<dbReference type="SUPFAM" id="SSF57716">
    <property type="entry name" value="Glucocorticoid receptor-like (DNA-binding domain)"/>
    <property type="match status" value="1"/>
</dbReference>
<accession>A0ABP8EUV3</accession>
<sequence>MPGAREKTLICSFCGKPEREVAKIIAGPGVYICDVCVALCQDILSAEARPSRPAEAEPSKLAEAGPSRAAGGAPSQAAPPQEARLRVWDEMSAEELLELLPRMAAASDQVEGGLRECVARLREQGVTWARIGEALGVTRQSAWGRFSGEE</sequence>
<evidence type="ECO:0000256" key="2">
    <source>
        <dbReference type="SAM" id="MobiDB-lite"/>
    </source>
</evidence>
<feature type="region of interest" description="Disordered" evidence="2">
    <location>
        <begin position="48"/>
        <end position="83"/>
    </location>
</feature>
<evidence type="ECO:0000313" key="4">
    <source>
        <dbReference type="EMBL" id="GAA4287769.1"/>
    </source>
</evidence>
<feature type="compositionally biased region" description="Low complexity" evidence="2">
    <location>
        <begin position="62"/>
        <end position="82"/>
    </location>
</feature>
<keyword evidence="1" id="KW-0862">Zinc</keyword>
<comment type="similarity">
    <text evidence="1">Belongs to the ClpX chaperone family.</text>
</comment>
<feature type="binding site" evidence="1">
    <location>
        <position position="33"/>
    </location>
    <ligand>
        <name>Zn(2+)</name>
        <dbReference type="ChEBI" id="CHEBI:29105"/>
    </ligand>
</feature>
<protein>
    <recommendedName>
        <fullName evidence="3">ClpX-type ZB domain-containing protein</fullName>
    </recommendedName>
</protein>
<dbReference type="SMART" id="SM00994">
    <property type="entry name" value="zf-C4_ClpX"/>
    <property type="match status" value="1"/>
</dbReference>
<feature type="binding site" evidence="1">
    <location>
        <position position="14"/>
    </location>
    <ligand>
        <name>Zn(2+)</name>
        <dbReference type="ChEBI" id="CHEBI:29105"/>
    </ligand>
</feature>
<evidence type="ECO:0000256" key="1">
    <source>
        <dbReference type="PROSITE-ProRule" id="PRU01250"/>
    </source>
</evidence>
<proteinExistence type="inferred from homology"/>
<feature type="compositionally biased region" description="Basic and acidic residues" evidence="2">
    <location>
        <begin position="49"/>
        <end position="60"/>
    </location>
</feature>
<feature type="binding site" evidence="1">
    <location>
        <position position="11"/>
    </location>
    <ligand>
        <name>Zn(2+)</name>
        <dbReference type="ChEBI" id="CHEBI:29105"/>
    </ligand>
</feature>
<keyword evidence="5" id="KW-1185">Reference proteome</keyword>
<keyword evidence="1" id="KW-0479">Metal-binding</keyword>
<dbReference type="Pfam" id="PF06689">
    <property type="entry name" value="zf-C4_ClpX"/>
    <property type="match status" value="1"/>
</dbReference>
<dbReference type="EMBL" id="BAABBA010000009">
    <property type="protein sequence ID" value="GAA4287769.1"/>
    <property type="molecule type" value="Genomic_DNA"/>
</dbReference>
<dbReference type="InterPro" id="IPR010603">
    <property type="entry name" value="Znf_CppX_C4"/>
</dbReference>
<reference evidence="5" key="1">
    <citation type="journal article" date="2019" name="Int. J. Syst. Evol. Microbiol.">
        <title>The Global Catalogue of Microorganisms (GCM) 10K type strain sequencing project: providing services to taxonomists for standard genome sequencing and annotation.</title>
        <authorList>
            <consortium name="The Broad Institute Genomics Platform"/>
            <consortium name="The Broad Institute Genome Sequencing Center for Infectious Disease"/>
            <person name="Wu L."/>
            <person name="Ma J."/>
        </authorList>
    </citation>
    <scope>NUCLEOTIDE SEQUENCE [LARGE SCALE GENOMIC DNA]</scope>
    <source>
        <strain evidence="5">JCM 17459</strain>
    </source>
</reference>
<feature type="binding site" evidence="1">
    <location>
        <position position="36"/>
    </location>
    <ligand>
        <name>Zn(2+)</name>
        <dbReference type="ChEBI" id="CHEBI:29105"/>
    </ligand>
</feature>
<evidence type="ECO:0000313" key="5">
    <source>
        <dbReference type="Proteomes" id="UP001499841"/>
    </source>
</evidence>
<evidence type="ECO:0000259" key="3">
    <source>
        <dbReference type="PROSITE" id="PS51902"/>
    </source>
</evidence>
<comment type="caution">
    <text evidence="4">The sequence shown here is derived from an EMBL/GenBank/DDBJ whole genome shotgun (WGS) entry which is preliminary data.</text>
</comment>
<dbReference type="InterPro" id="IPR059188">
    <property type="entry name" value="Znf_CLPX-like"/>
</dbReference>
<dbReference type="InterPro" id="IPR038366">
    <property type="entry name" value="Znf_CppX_C4_sf"/>
</dbReference>
<gene>
    <name evidence="4" type="ORF">GCM10022262_21280</name>
</gene>
<feature type="domain" description="ClpX-type ZB" evidence="3">
    <location>
        <begin position="1"/>
        <end position="52"/>
    </location>
</feature>
<organism evidence="4 5">
    <name type="scientific">Georgenia daeguensis</name>
    <dbReference type="NCBI Taxonomy" id="908355"/>
    <lineage>
        <taxon>Bacteria</taxon>
        <taxon>Bacillati</taxon>
        <taxon>Actinomycetota</taxon>
        <taxon>Actinomycetes</taxon>
        <taxon>Micrococcales</taxon>
        <taxon>Bogoriellaceae</taxon>
        <taxon>Georgenia</taxon>
    </lineage>
</organism>
<dbReference type="Gene3D" id="6.20.220.10">
    <property type="entry name" value="ClpX chaperone, C4-type zinc finger domain"/>
    <property type="match status" value="1"/>
</dbReference>
<dbReference type="PROSITE" id="PS51902">
    <property type="entry name" value="CLPX_ZB"/>
    <property type="match status" value="1"/>
</dbReference>
<keyword evidence="1" id="KW-0143">Chaperone</keyword>
<dbReference type="Proteomes" id="UP001499841">
    <property type="component" value="Unassembled WGS sequence"/>
</dbReference>
<name>A0ABP8EUV3_9MICO</name>
<dbReference type="RefSeq" id="WP_425554524.1">
    <property type="nucleotide sequence ID" value="NZ_BAABBA010000009.1"/>
</dbReference>